<comment type="caution">
    <text evidence="14">The sequence shown here is derived from an EMBL/GenBank/DDBJ whole genome shotgun (WGS) entry which is preliminary data.</text>
</comment>
<evidence type="ECO:0000259" key="12">
    <source>
        <dbReference type="PROSITE" id="PS50835"/>
    </source>
</evidence>
<evidence type="ECO:0000256" key="4">
    <source>
        <dbReference type="ARBA" id="ARBA00022737"/>
    </source>
</evidence>
<evidence type="ECO:0000256" key="11">
    <source>
        <dbReference type="SAM" id="Phobius"/>
    </source>
</evidence>
<dbReference type="FunFam" id="2.60.40.10:FF:000104">
    <property type="entry name" value="Down syndrome cell adhesion molecule b"/>
    <property type="match status" value="1"/>
</dbReference>
<dbReference type="Pfam" id="PF00041">
    <property type="entry name" value="fn3"/>
    <property type="match status" value="3"/>
</dbReference>
<dbReference type="PROSITE" id="PS50835">
    <property type="entry name" value="IG_LIKE"/>
    <property type="match status" value="2"/>
</dbReference>
<dbReference type="SMART" id="SM00060">
    <property type="entry name" value="FN3"/>
    <property type="match status" value="4"/>
</dbReference>
<dbReference type="GO" id="GO:0007155">
    <property type="term" value="P:cell adhesion"/>
    <property type="evidence" value="ECO:0007669"/>
    <property type="project" value="UniProtKB-KW"/>
</dbReference>
<feature type="domain" description="Ig-like" evidence="12">
    <location>
        <begin position="14"/>
        <end position="99"/>
    </location>
</feature>
<dbReference type="InterPro" id="IPR003598">
    <property type="entry name" value="Ig_sub2"/>
</dbReference>
<proteinExistence type="predicted"/>
<dbReference type="InterPro" id="IPR036179">
    <property type="entry name" value="Ig-like_dom_sf"/>
</dbReference>
<evidence type="ECO:0000256" key="6">
    <source>
        <dbReference type="ARBA" id="ARBA00022989"/>
    </source>
</evidence>
<dbReference type="InterPro" id="IPR036116">
    <property type="entry name" value="FN3_sf"/>
</dbReference>
<evidence type="ECO:0000256" key="3">
    <source>
        <dbReference type="ARBA" id="ARBA00022729"/>
    </source>
</evidence>
<dbReference type="InterPro" id="IPR007110">
    <property type="entry name" value="Ig-like_dom"/>
</dbReference>
<dbReference type="Pfam" id="PF07679">
    <property type="entry name" value="I-set"/>
    <property type="match status" value="1"/>
</dbReference>
<dbReference type="AlphaFoldDB" id="A0A443SUS2"/>
<feature type="domain" description="Fibronectin type-III" evidence="13">
    <location>
        <begin position="320"/>
        <end position="422"/>
    </location>
</feature>
<keyword evidence="15" id="KW-1185">Reference proteome</keyword>
<feature type="transmembrane region" description="Helical" evidence="11">
    <location>
        <begin position="646"/>
        <end position="670"/>
    </location>
</feature>
<sequence length="806" mass="90312">MRIEVIAECKTPKPKWIHEPANNASGVLGEKMMIHCSADGYPPPILIWQKALFSSESEPRNEFVSIKSNGIHIMSNGSLLFEALKDEDEAFYLCSASNGIGDGISKLVFLKVNKPPRLNSQLRIVSAKVNDSGSLECRAKGDFPIVFIWLKDGHKLSLTLFNKKFSVNEETNNEKSEAVSLLTISPVRRADAGLYSCEARNQFGEAISPIKLTVLEPPSKPRNVSVSNTSSRSFTLQWKVDFDGNAAIRRYRLQYQEIRNGIRAQLKEHSVDGETDSLFLGNLRPVTLYTMRLSAENNIGSSEFSDAINATTNEEAPEGPPLDVKVQSTGSQSLKVSWSPPETELQHGTMLGYYIGYKTADGEDQYQYKHFVPSHLEVDETFHTIYLTNLKPLTKYSIVMQAYNKAGAGPLCDAIQATTLETSPPISPILRVVETTKTSIKLEWNRDEKDKSILTQFTLYWKEENKKDWNQLKLAANVHEYTLSALLCGTRYQLYMTATNSLGTGEPSATVSHRTRGAAPVSPLFKNAFLTTNTSEITLNLDAWNNGGCPIHYFNVQKKLKHAKQWTIVHEKIENRKQYTISSYHLIPGRDYVLLVIAKNDAGITQADYEVLVPKTHHSPITTKMPAIAVNNNLISFDNFPLYKNLAFILPIVVSLTVIMFLVAIIFLCLRKTPEPVYNTYSEEAKPTNSVSMSELSSQKSASRLNINTKSEVSTSNLRSNSVHSQLSNCTNQDVHCSPQKHFTVHEYSEPYTTDARNVCHPLSKDHFATIKRTNPRTRTSMYISGYEVSQMNSIDSSSLYTNKMP</sequence>
<evidence type="ECO:0000256" key="9">
    <source>
        <dbReference type="ARBA" id="ARBA00023319"/>
    </source>
</evidence>
<dbReference type="FunFam" id="2.60.40.10:FF:000120">
    <property type="entry name" value="Down syndrome cell adhesion molecule like 1"/>
    <property type="match status" value="1"/>
</dbReference>
<dbReference type="CDD" id="cd00096">
    <property type="entry name" value="Ig"/>
    <property type="match status" value="1"/>
</dbReference>
<dbReference type="GO" id="GO:0030154">
    <property type="term" value="P:cell differentiation"/>
    <property type="evidence" value="ECO:0007669"/>
    <property type="project" value="UniProtKB-ARBA"/>
</dbReference>
<evidence type="ECO:0000256" key="1">
    <source>
        <dbReference type="ARBA" id="ARBA00004167"/>
    </source>
</evidence>
<dbReference type="STRING" id="299467.A0A443SUS2"/>
<dbReference type="SMART" id="SM00409">
    <property type="entry name" value="IG"/>
    <property type="match status" value="2"/>
</dbReference>
<dbReference type="SUPFAM" id="SSF48726">
    <property type="entry name" value="Immunoglobulin"/>
    <property type="match status" value="2"/>
</dbReference>
<keyword evidence="8" id="KW-1015">Disulfide bond</keyword>
<dbReference type="InterPro" id="IPR056754">
    <property type="entry name" value="DSCAM/DSCAML_C"/>
</dbReference>
<accession>A0A443SUS2</accession>
<feature type="domain" description="Fibronectin type-III" evidence="13">
    <location>
        <begin position="220"/>
        <end position="315"/>
    </location>
</feature>
<gene>
    <name evidence="14" type="ORF">B4U80_03988</name>
</gene>
<feature type="domain" description="Fibronectin type-III" evidence="13">
    <location>
        <begin position="520"/>
        <end position="626"/>
    </location>
</feature>
<dbReference type="SMART" id="SM00408">
    <property type="entry name" value="IGc2"/>
    <property type="match status" value="2"/>
</dbReference>
<evidence type="ECO:0000256" key="2">
    <source>
        <dbReference type="ARBA" id="ARBA00022692"/>
    </source>
</evidence>
<reference evidence="14 15" key="1">
    <citation type="journal article" date="2018" name="Gigascience">
        <title>Genomes of trombidid mites reveal novel predicted allergens and laterally-transferred genes associated with secondary metabolism.</title>
        <authorList>
            <person name="Dong X."/>
            <person name="Chaisiri K."/>
            <person name="Xia D."/>
            <person name="Armstrong S.D."/>
            <person name="Fang Y."/>
            <person name="Donnelly M.J."/>
            <person name="Kadowaki T."/>
            <person name="McGarry J.W."/>
            <person name="Darby A.C."/>
            <person name="Makepeace B.L."/>
        </authorList>
    </citation>
    <scope>NUCLEOTIDE SEQUENCE [LARGE SCALE GENOMIC DNA]</scope>
    <source>
        <strain evidence="14">UoL-UT</strain>
    </source>
</reference>
<name>A0A443SUS2_9ACAR</name>
<keyword evidence="9" id="KW-0393">Immunoglobulin domain</keyword>
<dbReference type="InterPro" id="IPR050964">
    <property type="entry name" value="Striated_Muscle_Regulatory"/>
</dbReference>
<dbReference type="Gene3D" id="2.60.40.10">
    <property type="entry name" value="Immunoglobulins"/>
    <property type="match status" value="6"/>
</dbReference>
<dbReference type="GO" id="GO:0016020">
    <property type="term" value="C:membrane"/>
    <property type="evidence" value="ECO:0007669"/>
    <property type="project" value="UniProtKB-SubCell"/>
</dbReference>
<keyword evidence="3" id="KW-0732">Signal</keyword>
<dbReference type="GO" id="GO:0009653">
    <property type="term" value="P:anatomical structure morphogenesis"/>
    <property type="evidence" value="ECO:0007669"/>
    <property type="project" value="UniProtKB-ARBA"/>
</dbReference>
<keyword evidence="4" id="KW-0677">Repeat</keyword>
<keyword evidence="7 11" id="KW-0472">Membrane</keyword>
<dbReference type="InterPro" id="IPR003599">
    <property type="entry name" value="Ig_sub"/>
</dbReference>
<evidence type="ECO:0000313" key="15">
    <source>
        <dbReference type="Proteomes" id="UP000288716"/>
    </source>
</evidence>
<evidence type="ECO:0000256" key="5">
    <source>
        <dbReference type="ARBA" id="ARBA00022889"/>
    </source>
</evidence>
<dbReference type="PANTHER" id="PTHR13817">
    <property type="entry name" value="TITIN"/>
    <property type="match status" value="1"/>
</dbReference>
<evidence type="ECO:0000313" key="14">
    <source>
        <dbReference type="EMBL" id="RWS31271.1"/>
    </source>
</evidence>
<evidence type="ECO:0000256" key="8">
    <source>
        <dbReference type="ARBA" id="ARBA00023157"/>
    </source>
</evidence>
<dbReference type="InterPro" id="IPR013098">
    <property type="entry name" value="Ig_I-set"/>
</dbReference>
<dbReference type="VEuPathDB" id="VectorBase:LDEU000769"/>
<dbReference type="InterPro" id="IPR003961">
    <property type="entry name" value="FN3_dom"/>
</dbReference>
<evidence type="ECO:0000256" key="7">
    <source>
        <dbReference type="ARBA" id="ARBA00023136"/>
    </source>
</evidence>
<comment type="subcellular location">
    <subcellularLocation>
        <location evidence="1">Membrane</location>
        <topology evidence="1">Single-pass membrane protein</topology>
    </subcellularLocation>
</comment>
<evidence type="ECO:0000256" key="10">
    <source>
        <dbReference type="SAM" id="MobiDB-lite"/>
    </source>
</evidence>
<dbReference type="OrthoDB" id="6418794at2759"/>
<dbReference type="SUPFAM" id="SSF49265">
    <property type="entry name" value="Fibronectin type III"/>
    <property type="match status" value="2"/>
</dbReference>
<evidence type="ECO:0000259" key="13">
    <source>
        <dbReference type="PROSITE" id="PS50853"/>
    </source>
</evidence>
<dbReference type="PROSITE" id="PS50853">
    <property type="entry name" value="FN3"/>
    <property type="match status" value="4"/>
</dbReference>
<feature type="domain" description="Fibronectin type-III" evidence="13">
    <location>
        <begin position="424"/>
        <end position="518"/>
    </location>
</feature>
<dbReference type="PANTHER" id="PTHR13817:SF166">
    <property type="entry name" value="NEURONAL IGCAM-RELATED"/>
    <property type="match status" value="1"/>
</dbReference>
<dbReference type="Proteomes" id="UP000288716">
    <property type="component" value="Unassembled WGS sequence"/>
</dbReference>
<keyword evidence="6 11" id="KW-1133">Transmembrane helix</keyword>
<dbReference type="Pfam" id="PF25059">
    <property type="entry name" value="FN3_DSCAM-DSCAML_C"/>
    <property type="match status" value="1"/>
</dbReference>
<dbReference type="InterPro" id="IPR013783">
    <property type="entry name" value="Ig-like_fold"/>
</dbReference>
<dbReference type="Pfam" id="PF13927">
    <property type="entry name" value="Ig_3"/>
    <property type="match status" value="1"/>
</dbReference>
<dbReference type="CDD" id="cd00063">
    <property type="entry name" value="FN3"/>
    <property type="match status" value="4"/>
</dbReference>
<feature type="region of interest" description="Disordered" evidence="10">
    <location>
        <begin position="689"/>
        <end position="718"/>
    </location>
</feature>
<keyword evidence="5" id="KW-0130">Cell adhesion</keyword>
<protein>
    <submittedName>
        <fullName evidence="14">Down syndrome cell adhesion molecule-like protein</fullName>
    </submittedName>
</protein>
<dbReference type="EMBL" id="NCKV01000217">
    <property type="protein sequence ID" value="RWS31271.1"/>
    <property type="molecule type" value="Genomic_DNA"/>
</dbReference>
<keyword evidence="2 11" id="KW-0812">Transmembrane</keyword>
<feature type="domain" description="Ig-like" evidence="12">
    <location>
        <begin position="116"/>
        <end position="213"/>
    </location>
</feature>
<organism evidence="14 15">
    <name type="scientific">Leptotrombidium deliense</name>
    <dbReference type="NCBI Taxonomy" id="299467"/>
    <lineage>
        <taxon>Eukaryota</taxon>
        <taxon>Metazoa</taxon>
        <taxon>Ecdysozoa</taxon>
        <taxon>Arthropoda</taxon>
        <taxon>Chelicerata</taxon>
        <taxon>Arachnida</taxon>
        <taxon>Acari</taxon>
        <taxon>Acariformes</taxon>
        <taxon>Trombidiformes</taxon>
        <taxon>Prostigmata</taxon>
        <taxon>Anystina</taxon>
        <taxon>Parasitengona</taxon>
        <taxon>Trombiculoidea</taxon>
        <taxon>Trombiculidae</taxon>
        <taxon>Leptotrombidium</taxon>
    </lineage>
</organism>